<dbReference type="AlphaFoldDB" id="A0A8J3B1W8"/>
<protein>
    <submittedName>
        <fullName evidence="1">Uncharacterized protein</fullName>
    </submittedName>
</protein>
<dbReference type="Proteomes" id="UP000627205">
    <property type="component" value="Unassembled WGS sequence"/>
</dbReference>
<proteinExistence type="predicted"/>
<evidence type="ECO:0000313" key="1">
    <source>
        <dbReference type="EMBL" id="GGI53324.1"/>
    </source>
</evidence>
<organism evidence="1 2">
    <name type="scientific">Oxalicibacterium solurbis</name>
    <dbReference type="NCBI Taxonomy" id="69280"/>
    <lineage>
        <taxon>Bacteria</taxon>
        <taxon>Pseudomonadati</taxon>
        <taxon>Pseudomonadota</taxon>
        <taxon>Betaproteobacteria</taxon>
        <taxon>Burkholderiales</taxon>
        <taxon>Oxalobacteraceae</taxon>
        <taxon>Oxalicibacterium</taxon>
    </lineage>
</organism>
<gene>
    <name evidence="1" type="ORF">GCM10011430_04980</name>
</gene>
<sequence length="44" mass="4945">MFLLSKFEALCKSDARERGLAGSQIESRAFMFTALKHFADFGIC</sequence>
<evidence type="ECO:0000313" key="2">
    <source>
        <dbReference type="Proteomes" id="UP000627205"/>
    </source>
</evidence>
<name>A0A8J3B1W8_9BURK</name>
<keyword evidence="2" id="KW-1185">Reference proteome</keyword>
<accession>A0A8J3B1W8</accession>
<reference evidence="1" key="2">
    <citation type="submission" date="2020-09" db="EMBL/GenBank/DDBJ databases">
        <authorList>
            <person name="Sun Q."/>
            <person name="Sedlacek I."/>
        </authorList>
    </citation>
    <scope>NUCLEOTIDE SEQUENCE</scope>
    <source>
        <strain evidence="1">CCM 7664</strain>
    </source>
</reference>
<comment type="caution">
    <text evidence="1">The sequence shown here is derived from an EMBL/GenBank/DDBJ whole genome shotgun (WGS) entry which is preliminary data.</text>
</comment>
<dbReference type="EMBL" id="BMDP01000001">
    <property type="protein sequence ID" value="GGI53324.1"/>
    <property type="molecule type" value="Genomic_DNA"/>
</dbReference>
<reference evidence="1" key="1">
    <citation type="journal article" date="2014" name="Int. J. Syst. Evol. Microbiol.">
        <title>Complete genome sequence of Corynebacterium casei LMG S-19264T (=DSM 44701T), isolated from a smear-ripened cheese.</title>
        <authorList>
            <consortium name="US DOE Joint Genome Institute (JGI-PGF)"/>
            <person name="Walter F."/>
            <person name="Albersmeier A."/>
            <person name="Kalinowski J."/>
            <person name="Ruckert C."/>
        </authorList>
    </citation>
    <scope>NUCLEOTIDE SEQUENCE</scope>
    <source>
        <strain evidence="1">CCM 7664</strain>
    </source>
</reference>